<dbReference type="RefSeq" id="WP_191731446.1">
    <property type="nucleotide sequence ID" value="NZ_JACSPT010000038.1"/>
</dbReference>
<gene>
    <name evidence="2" type="ORF">H9629_15205</name>
</gene>
<feature type="transmembrane region" description="Helical" evidence="1">
    <location>
        <begin position="60"/>
        <end position="81"/>
    </location>
</feature>
<reference evidence="2 3" key="1">
    <citation type="submission" date="2020-08" db="EMBL/GenBank/DDBJ databases">
        <title>A Genomic Blueprint of the Chicken Gut Microbiome.</title>
        <authorList>
            <person name="Gilroy R."/>
            <person name="Ravi A."/>
            <person name="Getino M."/>
            <person name="Pursley I."/>
            <person name="Horton D.L."/>
            <person name="Alikhan N.-F."/>
            <person name="Baker D."/>
            <person name="Gharbi K."/>
            <person name="Hall N."/>
            <person name="Watson M."/>
            <person name="Adriaenssens E.M."/>
            <person name="Foster-Nyarko E."/>
            <person name="Jarju S."/>
            <person name="Secka A."/>
            <person name="Antonio M."/>
            <person name="Oren A."/>
            <person name="Chaudhuri R."/>
            <person name="La Ragione R.M."/>
            <person name="Hildebrand F."/>
            <person name="Pallen M.J."/>
        </authorList>
    </citation>
    <scope>NUCLEOTIDE SEQUENCE [LARGE SCALE GENOMIC DNA]</scope>
    <source>
        <strain evidence="2 3">Sa1BUA6</strain>
    </source>
</reference>
<keyword evidence="1" id="KW-0812">Transmembrane</keyword>
<organism evidence="2 3">
    <name type="scientific">Acinetobacter pecorum</name>
    <dbReference type="NCBI Taxonomy" id="2762215"/>
    <lineage>
        <taxon>Bacteria</taxon>
        <taxon>Pseudomonadati</taxon>
        <taxon>Pseudomonadota</taxon>
        <taxon>Gammaproteobacteria</taxon>
        <taxon>Moraxellales</taxon>
        <taxon>Moraxellaceae</taxon>
        <taxon>Acinetobacter</taxon>
    </lineage>
</organism>
<sequence>MKKKSAFLYYLDVTAPFYYFYLIPTAIALVIVSFDFSFNGLFPNTISSSISSQHKFLNDYFAICNFFVIGLIVINYLRYPLPATHVKQIRQHYAKLNKNQQSINGWLGIVFFCFTLSLINLNWFFINDEPLPPYKEWRKGDTLTYLNSFAHPYISAIAFSLQYVLIIVITLIFMNVLDNRKYRSN</sequence>
<keyword evidence="1" id="KW-0472">Membrane</keyword>
<evidence type="ECO:0000313" key="3">
    <source>
        <dbReference type="Proteomes" id="UP000621930"/>
    </source>
</evidence>
<dbReference type="Proteomes" id="UP000621930">
    <property type="component" value="Unassembled WGS sequence"/>
</dbReference>
<keyword evidence="1" id="KW-1133">Transmembrane helix</keyword>
<feature type="transmembrane region" description="Helical" evidence="1">
    <location>
        <begin position="153"/>
        <end position="177"/>
    </location>
</feature>
<accession>A0ABR8W0W4</accession>
<keyword evidence="3" id="KW-1185">Reference proteome</keyword>
<feature type="transmembrane region" description="Helical" evidence="1">
    <location>
        <begin position="7"/>
        <end position="34"/>
    </location>
</feature>
<protein>
    <recommendedName>
        <fullName evidence="4">DUF4328 domain-containing protein</fullName>
    </recommendedName>
</protein>
<comment type="caution">
    <text evidence="2">The sequence shown here is derived from an EMBL/GenBank/DDBJ whole genome shotgun (WGS) entry which is preliminary data.</text>
</comment>
<name>A0ABR8W0W4_9GAMM</name>
<evidence type="ECO:0008006" key="4">
    <source>
        <dbReference type="Google" id="ProtNLM"/>
    </source>
</evidence>
<evidence type="ECO:0000256" key="1">
    <source>
        <dbReference type="SAM" id="Phobius"/>
    </source>
</evidence>
<proteinExistence type="predicted"/>
<evidence type="ECO:0000313" key="2">
    <source>
        <dbReference type="EMBL" id="MBD8010665.1"/>
    </source>
</evidence>
<feature type="transmembrane region" description="Helical" evidence="1">
    <location>
        <begin position="102"/>
        <end position="126"/>
    </location>
</feature>
<dbReference type="EMBL" id="JACSPT010000038">
    <property type="protein sequence ID" value="MBD8010665.1"/>
    <property type="molecule type" value="Genomic_DNA"/>
</dbReference>